<proteinExistence type="predicted"/>
<reference evidence="1" key="1">
    <citation type="submission" date="2015-10" db="EMBL/GenBank/DDBJ databases">
        <authorList>
            <person name="Gilbert D.G."/>
        </authorList>
    </citation>
    <scope>NUCLEOTIDE SEQUENCE</scope>
</reference>
<dbReference type="AlphaFoldDB" id="A0A160VBA7"/>
<organism evidence="1">
    <name type="scientific">hydrothermal vent metagenome</name>
    <dbReference type="NCBI Taxonomy" id="652676"/>
    <lineage>
        <taxon>unclassified sequences</taxon>
        <taxon>metagenomes</taxon>
        <taxon>ecological metagenomes</taxon>
    </lineage>
</organism>
<dbReference type="EMBL" id="FAXA01000145">
    <property type="protein sequence ID" value="CUV01830.1"/>
    <property type="molecule type" value="Genomic_DNA"/>
</dbReference>
<accession>A0A160VBA7</accession>
<protein>
    <submittedName>
        <fullName evidence="1">Uncharacterized protein</fullName>
    </submittedName>
</protein>
<name>A0A160VBA7_9ZZZZ</name>
<sequence>MVLNYIEDMELNNFFGHENLAGQDTAKRGEALGYICLKDFGNFFAEGIGENNFQGFLDSSFN</sequence>
<evidence type="ECO:0000313" key="1">
    <source>
        <dbReference type="EMBL" id="CUV01830.1"/>
    </source>
</evidence>
<gene>
    <name evidence="1" type="ORF">MGWOODY_Clf1553</name>
</gene>